<reference evidence="3" key="3">
    <citation type="journal article" date="2022" name="Microbiol. Resour. Announc.">
        <title>Draft Genome Sequences of Eight Mycobacterium montefiorense Strains Isolated from Salamanders in Captivity.</title>
        <authorList>
            <person name="Komine T."/>
            <person name="Ihara H."/>
            <person name="Fukano H."/>
            <person name="Hoshino Y."/>
            <person name="Kurata O."/>
            <person name="Wada S."/>
        </authorList>
    </citation>
    <scope>NUCLEOTIDE SEQUENCE</scope>
    <source>
        <strain evidence="3">NJB18185</strain>
    </source>
</reference>
<organism evidence="3 5">
    <name type="scientific">Mycobacterium montefiorense</name>
    <dbReference type="NCBI Taxonomy" id="154654"/>
    <lineage>
        <taxon>Bacteria</taxon>
        <taxon>Bacillati</taxon>
        <taxon>Actinomycetota</taxon>
        <taxon>Actinomycetes</taxon>
        <taxon>Mycobacteriales</taxon>
        <taxon>Mycobacteriaceae</taxon>
        <taxon>Mycobacterium</taxon>
        <taxon>Mycobacterium simiae complex</taxon>
    </lineage>
</organism>
<accession>A0AA37PZA9</accession>
<keyword evidence="1" id="KW-0472">Membrane</keyword>
<keyword evidence="1" id="KW-1133">Transmembrane helix</keyword>
<feature type="transmembrane region" description="Helical" evidence="1">
    <location>
        <begin position="221"/>
        <end position="239"/>
    </location>
</feature>
<feature type="transmembrane region" description="Helical" evidence="1">
    <location>
        <begin position="125"/>
        <end position="143"/>
    </location>
</feature>
<dbReference type="EMBL" id="BQYH01000074">
    <property type="protein sequence ID" value="GKU75348.1"/>
    <property type="molecule type" value="Genomic_DNA"/>
</dbReference>
<feature type="transmembrane region" description="Helical" evidence="1">
    <location>
        <begin position="181"/>
        <end position="201"/>
    </location>
</feature>
<dbReference type="NCBIfam" id="NF038012">
    <property type="entry name" value="DMT_1"/>
    <property type="match status" value="1"/>
</dbReference>
<dbReference type="EMBL" id="BFCH01000001">
    <property type="protein sequence ID" value="GBG35788.1"/>
    <property type="molecule type" value="Genomic_DNA"/>
</dbReference>
<keyword evidence="1" id="KW-0812">Transmembrane</keyword>
<evidence type="ECO:0000313" key="2">
    <source>
        <dbReference type="EMBL" id="GBG35788.1"/>
    </source>
</evidence>
<protein>
    <submittedName>
        <fullName evidence="3">Uncharacterized protein</fullName>
    </submittedName>
</protein>
<reference evidence="4" key="2">
    <citation type="submission" date="2018-04" db="EMBL/GenBank/DDBJ databases">
        <title>Draft genome sequence of Mycobacterium montefiorense isolated from Japanese black salamander.</title>
        <authorList>
            <person name="Fukano H."/>
            <person name="Yoshida M."/>
            <person name="Shimizu A."/>
            <person name="Iwao H."/>
            <person name="Kurata O."/>
            <person name="Katayama Y."/>
            <person name="Omatsu T."/>
            <person name="Mizutani T."/>
            <person name="Wada S."/>
            <person name="Hoshino Y."/>
        </authorList>
    </citation>
    <scope>NUCLEOTIDE SEQUENCE [LARGE SCALE GENOMIC DNA]</scope>
    <source>
        <strain evidence="4">BS</strain>
    </source>
</reference>
<gene>
    <name evidence="2" type="ORF">MmonteBS_01600</name>
    <name evidence="3" type="ORF">NJB18185_51190</name>
</gene>
<dbReference type="Proteomes" id="UP000245060">
    <property type="component" value="Unassembled WGS sequence"/>
</dbReference>
<feature type="transmembrane region" description="Helical" evidence="1">
    <location>
        <begin position="95"/>
        <end position="113"/>
    </location>
</feature>
<evidence type="ECO:0000313" key="3">
    <source>
        <dbReference type="EMBL" id="GKU75348.1"/>
    </source>
</evidence>
<reference evidence="2" key="1">
    <citation type="journal article" date="2018" name="Genome Announc.">
        <title>Draft Genome Sequence of Mycobacterium montefiorense Isolated from Japanese Black Salamander (Hynobius nigrescens).</title>
        <authorList>
            <person name="Fukano H."/>
            <person name="Yoshida M."/>
            <person name="Shimizu A."/>
            <person name="Iwao H."/>
            <person name="Katayama Y."/>
            <person name="Omatsu T."/>
            <person name="Mizutani T."/>
            <person name="Kurata O."/>
            <person name="Wada S."/>
            <person name="Hoshino Y."/>
        </authorList>
    </citation>
    <scope>NUCLEOTIDE SEQUENCE</scope>
    <source>
        <strain evidence="2">BS</strain>
    </source>
</reference>
<reference evidence="3" key="4">
    <citation type="submission" date="2022-04" db="EMBL/GenBank/DDBJ databases">
        <authorList>
            <person name="Komine T."/>
            <person name="Fukano H."/>
            <person name="Wada S."/>
        </authorList>
    </citation>
    <scope>NUCLEOTIDE SEQUENCE</scope>
    <source>
        <strain evidence="3">NJB18185</strain>
    </source>
</reference>
<evidence type="ECO:0000313" key="5">
    <source>
        <dbReference type="Proteomes" id="UP001139505"/>
    </source>
</evidence>
<name>A0AA37PZA9_9MYCO</name>
<comment type="caution">
    <text evidence="3">The sequence shown here is derived from an EMBL/GenBank/DDBJ whole genome shotgun (WGS) entry which is preliminary data.</text>
</comment>
<evidence type="ECO:0000256" key="1">
    <source>
        <dbReference type="SAM" id="Phobius"/>
    </source>
</evidence>
<proteinExistence type="predicted"/>
<keyword evidence="4" id="KW-1185">Reference proteome</keyword>
<dbReference type="PANTHER" id="PTHR40761:SF1">
    <property type="entry name" value="CONSERVED INTEGRAL MEMBRANE ALANINE VALINE AND LEUCINE RICH PROTEIN-RELATED"/>
    <property type="match status" value="1"/>
</dbReference>
<dbReference type="AlphaFoldDB" id="A0AA37PZA9"/>
<dbReference type="Proteomes" id="UP001139505">
    <property type="component" value="Unassembled WGS sequence"/>
</dbReference>
<feature type="transmembrane region" description="Helical" evidence="1">
    <location>
        <begin position="71"/>
        <end position="89"/>
    </location>
</feature>
<feature type="transmembrane region" description="Helical" evidence="1">
    <location>
        <begin position="25"/>
        <end position="43"/>
    </location>
</feature>
<feature type="transmembrane region" description="Helical" evidence="1">
    <location>
        <begin position="155"/>
        <end position="174"/>
    </location>
</feature>
<dbReference type="PANTHER" id="PTHR40761">
    <property type="entry name" value="CONSERVED INTEGRAL MEMBRANE ALANINE VALINE AND LEUCINE RICH PROTEIN-RELATED"/>
    <property type="match status" value="1"/>
</dbReference>
<sequence>MVHAAFLLVNHARLGENPHMDKADIAALLALTSALCVAIGDVLQQRATHRITDTSLGLPQLFAKLARNQRWRWGVLILIGSIVLQAAALDRGSVLLVQALLVLSLLFALPISAKLAQCPVSSREWIWAVVLTAAVTVIVTVGNPQAGHSNASLQTWAYVAAVLGPLLVGSIVAARIRGGALAAVLFAFVSGALWGIFAVLTKGVVHRLGEGGWTVFASPELYAWLLVAIGGFGWEQSAFRAGALTASMPTLQVSQPVVAALLGVVVLGETLNTGRGGMVALIAAALVVAAATAELARVDAVATGKGIDAALGGAVEQPA</sequence>
<evidence type="ECO:0000313" key="4">
    <source>
        <dbReference type="Proteomes" id="UP000245060"/>
    </source>
</evidence>